<dbReference type="PANTHER" id="PTHR32440:SF11">
    <property type="entry name" value="METALLOPHOSPHOESTERASE DOMAIN-CONTAINING PROTEIN"/>
    <property type="match status" value="1"/>
</dbReference>
<gene>
    <name evidence="4" type="ORF">BE0216_08715</name>
    <name evidence="3" type="ORF">BEUL_2123</name>
</gene>
<dbReference type="InterPro" id="IPR004843">
    <property type="entry name" value="Calcineurin-like_PHP"/>
</dbReference>
<feature type="region of interest" description="Disordered" evidence="1">
    <location>
        <begin position="105"/>
        <end position="131"/>
    </location>
</feature>
<dbReference type="PANTHER" id="PTHR32440">
    <property type="entry name" value="PHOSPHATASE DCR2-RELATED-RELATED"/>
    <property type="match status" value="1"/>
</dbReference>
<dbReference type="AlphaFoldDB" id="A0A261G057"/>
<dbReference type="RefSeq" id="WP_094637623.1">
    <property type="nucleotide sequence ID" value="NZ_CP062938.1"/>
</dbReference>
<protein>
    <submittedName>
        <fullName evidence="4">Metallophosphoesterase</fullName>
    </submittedName>
    <submittedName>
        <fullName evidence="3">Serine/threonine protein phosphatase</fullName>
    </submittedName>
</protein>
<organism evidence="3 5">
    <name type="scientific">Bifidobacterium eulemuris</name>
    <dbReference type="NCBI Taxonomy" id="1765219"/>
    <lineage>
        <taxon>Bacteria</taxon>
        <taxon>Bacillati</taxon>
        <taxon>Actinomycetota</taxon>
        <taxon>Actinomycetes</taxon>
        <taxon>Bifidobacteriales</taxon>
        <taxon>Bifidobacteriaceae</taxon>
        <taxon>Bifidobacterium</taxon>
    </lineage>
</organism>
<dbReference type="Proteomes" id="UP000216057">
    <property type="component" value="Unassembled WGS sequence"/>
</dbReference>
<evidence type="ECO:0000256" key="1">
    <source>
        <dbReference type="SAM" id="MobiDB-lite"/>
    </source>
</evidence>
<feature type="region of interest" description="Disordered" evidence="1">
    <location>
        <begin position="1"/>
        <end position="27"/>
    </location>
</feature>
<sequence length="445" mass="47871">MTESQRAPEGLSSKPRIKPADAGDTRPVSVSARLGRLQFHNSGKFRVLQISDIQDGPKVAKDTIALIEASLDTVRPDLVIFTGNQIAGYDSAFAETFRKRRWSGVRADADGSNSANGSNGSGGEGGPDEAALDRTRDLVRGAVAQFLEPLVSRGVPFAVTYGNHDFQCGLDNTELDAIYREFPGCLNAPPSPDHLMPEQTVHTCAPGTLALPVAGIERAGNVLGVVLVDSGDYVHGGGFASPSDEALAFLRDVPAKIGAPSLVFQHMPLPQYYDVLTEVPSTAAFAMQGYRTHDYAYFVLDETKTQPGGYLGEGVSCPDADCGEFDILRGGHGGFIGVSAAHDHRNGFVGELDGLLLIATPTCGFDTYGPAPAKRATRLIEFDIRHPYQPRTQLLEFGEIVGKPSSKKTYTYALNQKPPQDGEGDDLLRKPSLWRRVTAWLARRG</sequence>
<dbReference type="OrthoDB" id="9816081at2"/>
<evidence type="ECO:0000313" key="6">
    <source>
        <dbReference type="Proteomes" id="UP000593943"/>
    </source>
</evidence>
<evidence type="ECO:0000313" key="5">
    <source>
        <dbReference type="Proteomes" id="UP000216057"/>
    </source>
</evidence>
<dbReference type="Proteomes" id="UP000593943">
    <property type="component" value="Chromosome"/>
</dbReference>
<evidence type="ECO:0000313" key="4">
    <source>
        <dbReference type="EMBL" id="QOL32511.1"/>
    </source>
</evidence>
<evidence type="ECO:0000313" key="3">
    <source>
        <dbReference type="EMBL" id="OZG64768.1"/>
    </source>
</evidence>
<dbReference type="Pfam" id="PF00149">
    <property type="entry name" value="Metallophos"/>
    <property type="match status" value="1"/>
</dbReference>
<accession>A0A261G057</accession>
<dbReference type="InterPro" id="IPR029052">
    <property type="entry name" value="Metallo-depent_PP-like"/>
</dbReference>
<dbReference type="SUPFAM" id="SSF56300">
    <property type="entry name" value="Metallo-dependent phosphatases"/>
    <property type="match status" value="1"/>
</dbReference>
<reference evidence="4 6" key="2">
    <citation type="submission" date="2020-10" db="EMBL/GenBank/DDBJ databases">
        <title>Genome sequencing of Bifidobacterium eulemuris_DSMZ_100216.</title>
        <authorList>
            <person name="Kim J."/>
        </authorList>
    </citation>
    <scope>NUCLEOTIDE SEQUENCE [LARGE SCALE GENOMIC DNA]</scope>
    <source>
        <strain evidence="4 6">DSM 100216</strain>
    </source>
</reference>
<keyword evidence="6" id="KW-1185">Reference proteome</keyword>
<dbReference type="GO" id="GO:0016788">
    <property type="term" value="F:hydrolase activity, acting on ester bonds"/>
    <property type="evidence" value="ECO:0007669"/>
    <property type="project" value="TreeGrafter"/>
</dbReference>
<dbReference type="EMBL" id="CP062938">
    <property type="protein sequence ID" value="QOL32511.1"/>
    <property type="molecule type" value="Genomic_DNA"/>
</dbReference>
<dbReference type="EMBL" id="MWWZ01000014">
    <property type="protein sequence ID" value="OZG64768.1"/>
    <property type="molecule type" value="Genomic_DNA"/>
</dbReference>
<dbReference type="GO" id="GO:0005737">
    <property type="term" value="C:cytoplasm"/>
    <property type="evidence" value="ECO:0007669"/>
    <property type="project" value="TreeGrafter"/>
</dbReference>
<feature type="domain" description="Calcineurin-like phosphoesterase" evidence="2">
    <location>
        <begin position="45"/>
        <end position="191"/>
    </location>
</feature>
<reference evidence="3 5" key="1">
    <citation type="journal article" date="2017" name="BMC Genomics">
        <title>Comparative genomic and phylogenomic analyses of the Bifidobacteriaceae family.</title>
        <authorList>
            <person name="Lugli G.A."/>
            <person name="Milani C."/>
            <person name="Turroni F."/>
            <person name="Duranti S."/>
            <person name="Mancabelli L."/>
            <person name="Mangifesta M."/>
            <person name="Ferrario C."/>
            <person name="Modesto M."/>
            <person name="Mattarelli P."/>
            <person name="Jiri K."/>
            <person name="van Sinderen D."/>
            <person name="Ventura M."/>
        </authorList>
    </citation>
    <scope>NUCLEOTIDE SEQUENCE [LARGE SCALE GENOMIC DNA]</scope>
    <source>
        <strain evidence="3 5">DSM 100216</strain>
    </source>
</reference>
<dbReference type="KEGG" id="beu:BE0216_08715"/>
<evidence type="ECO:0000259" key="2">
    <source>
        <dbReference type="Pfam" id="PF00149"/>
    </source>
</evidence>
<proteinExistence type="predicted"/>
<name>A0A261G057_9BIFI</name>